<name>A0A6M8HJ17_9PROT</name>
<sequence length="101" mass="9992">MKSFLSNLIARFAEPSTYAGLSAVSLAVAGALGQNGTARYAALTSAAIGGAIAIARSEGSTSVVQTLNQALPLLPLVVPVLEPLLDAVLKPSTATASAPAS</sequence>
<evidence type="ECO:0000313" key="2">
    <source>
        <dbReference type="Proteomes" id="UP000500767"/>
    </source>
</evidence>
<dbReference type="RefSeq" id="WP_171836732.1">
    <property type="nucleotide sequence ID" value="NZ_CP053708.1"/>
</dbReference>
<dbReference type="KEGG" id="lck:HN018_02705"/>
<dbReference type="AlphaFoldDB" id="A0A6M8HJ17"/>
<dbReference type="EMBL" id="CP053708">
    <property type="protein sequence ID" value="QKE88638.1"/>
    <property type="molecule type" value="Genomic_DNA"/>
</dbReference>
<gene>
    <name evidence="1" type="ORF">HN018_02705</name>
</gene>
<dbReference type="Proteomes" id="UP000500767">
    <property type="component" value="Chromosome"/>
</dbReference>
<evidence type="ECO:0000313" key="1">
    <source>
        <dbReference type="EMBL" id="QKE88638.1"/>
    </source>
</evidence>
<protein>
    <submittedName>
        <fullName evidence="1">Uncharacterized protein</fullName>
    </submittedName>
</protein>
<reference evidence="1 2" key="1">
    <citation type="journal article" date="2014" name="World J. Microbiol. Biotechnol.">
        <title>Biodiversity and physiological characteristics of Antarctic and Arctic lichens-associated bacteria.</title>
        <authorList>
            <person name="Lee Y.M."/>
            <person name="Kim E.H."/>
            <person name="Lee H.K."/>
            <person name="Hong S.G."/>
        </authorList>
    </citation>
    <scope>NUCLEOTIDE SEQUENCE [LARGE SCALE GENOMIC DNA]</scope>
    <source>
        <strain evidence="1 2">PAMC 26569</strain>
    </source>
</reference>
<organism evidence="1 2">
    <name type="scientific">Lichenicola cladoniae</name>
    <dbReference type="NCBI Taxonomy" id="1484109"/>
    <lineage>
        <taxon>Bacteria</taxon>
        <taxon>Pseudomonadati</taxon>
        <taxon>Pseudomonadota</taxon>
        <taxon>Alphaproteobacteria</taxon>
        <taxon>Acetobacterales</taxon>
        <taxon>Acetobacteraceae</taxon>
        <taxon>Lichenicola</taxon>
    </lineage>
</organism>
<proteinExistence type="predicted"/>
<accession>A0A6M8HJ17</accession>
<keyword evidence="2" id="KW-1185">Reference proteome</keyword>